<comment type="caution">
    <text evidence="1">The sequence shown here is derived from an EMBL/GenBank/DDBJ whole genome shotgun (WGS) entry which is preliminary data.</text>
</comment>
<reference evidence="2" key="1">
    <citation type="journal article" date="2022" name="Mol. Ecol. Resour.">
        <title>The genomes of chicory, endive, great burdock and yacon provide insights into Asteraceae palaeo-polyploidization history and plant inulin production.</title>
        <authorList>
            <person name="Fan W."/>
            <person name="Wang S."/>
            <person name="Wang H."/>
            <person name="Wang A."/>
            <person name="Jiang F."/>
            <person name="Liu H."/>
            <person name="Zhao H."/>
            <person name="Xu D."/>
            <person name="Zhang Y."/>
        </authorList>
    </citation>
    <scope>NUCLEOTIDE SEQUENCE [LARGE SCALE GENOMIC DNA]</scope>
    <source>
        <strain evidence="2">cv. Yunnan</strain>
    </source>
</reference>
<accession>A0ACB9DF55</accession>
<dbReference type="EMBL" id="CM042036">
    <property type="protein sequence ID" value="KAI3745115.1"/>
    <property type="molecule type" value="Genomic_DNA"/>
</dbReference>
<sequence>MEVLMNLCPGCSDFIDKEGRNILHVAVENKKNKSIEFIFQDESFTNLINQKDKNGNTPIHLFVASDFEKMEMLMDSRVNINARNNEKLTPLDIISSYDQRERLIKTLPDDGGGGRTSFIRLTVTVEDGGSYQMVRGGGDDNGVGDNDGESHGSEVVVGVELHSSWW</sequence>
<protein>
    <submittedName>
        <fullName evidence="1">Uncharacterized protein</fullName>
    </submittedName>
</protein>
<name>A0ACB9DF55_9ASTR</name>
<organism evidence="1 2">
    <name type="scientific">Smallanthus sonchifolius</name>
    <dbReference type="NCBI Taxonomy" id="185202"/>
    <lineage>
        <taxon>Eukaryota</taxon>
        <taxon>Viridiplantae</taxon>
        <taxon>Streptophyta</taxon>
        <taxon>Embryophyta</taxon>
        <taxon>Tracheophyta</taxon>
        <taxon>Spermatophyta</taxon>
        <taxon>Magnoliopsida</taxon>
        <taxon>eudicotyledons</taxon>
        <taxon>Gunneridae</taxon>
        <taxon>Pentapetalae</taxon>
        <taxon>asterids</taxon>
        <taxon>campanulids</taxon>
        <taxon>Asterales</taxon>
        <taxon>Asteraceae</taxon>
        <taxon>Asteroideae</taxon>
        <taxon>Heliantheae alliance</taxon>
        <taxon>Millerieae</taxon>
        <taxon>Smallanthus</taxon>
    </lineage>
</organism>
<reference evidence="1 2" key="2">
    <citation type="journal article" date="2022" name="Mol. Ecol. Resour.">
        <title>The genomes of chicory, endive, great burdock and yacon provide insights into Asteraceae paleo-polyploidization history and plant inulin production.</title>
        <authorList>
            <person name="Fan W."/>
            <person name="Wang S."/>
            <person name="Wang H."/>
            <person name="Wang A."/>
            <person name="Jiang F."/>
            <person name="Liu H."/>
            <person name="Zhao H."/>
            <person name="Xu D."/>
            <person name="Zhang Y."/>
        </authorList>
    </citation>
    <scope>NUCLEOTIDE SEQUENCE [LARGE SCALE GENOMIC DNA]</scope>
    <source>
        <strain evidence="2">cv. Yunnan</strain>
        <tissue evidence="1">Leaves</tissue>
    </source>
</reference>
<proteinExistence type="predicted"/>
<keyword evidence="2" id="KW-1185">Reference proteome</keyword>
<evidence type="ECO:0000313" key="1">
    <source>
        <dbReference type="EMBL" id="KAI3745115.1"/>
    </source>
</evidence>
<evidence type="ECO:0000313" key="2">
    <source>
        <dbReference type="Proteomes" id="UP001056120"/>
    </source>
</evidence>
<gene>
    <name evidence="1" type="ORF">L1987_58217</name>
</gene>
<dbReference type="Proteomes" id="UP001056120">
    <property type="component" value="Linkage Group LG19"/>
</dbReference>